<accession>A0A0S2VZP0</accession>
<dbReference type="RefSeq" id="WP_058116810.1">
    <property type="nucleotide sequence ID" value="NZ_CALICV010000030.1"/>
</dbReference>
<dbReference type="Proteomes" id="UP000245778">
    <property type="component" value="Unassembled WGS sequence"/>
</dbReference>
<dbReference type="KEGG" id="ibu:IB211_00169c"/>
<evidence type="ECO:0000313" key="2">
    <source>
        <dbReference type="EMBL" id="PVY60025.1"/>
    </source>
</evidence>
<evidence type="ECO:0000313" key="1">
    <source>
        <dbReference type="EMBL" id="ALP92565.1"/>
    </source>
</evidence>
<dbReference type="EMBL" id="QEKK01000001">
    <property type="protein sequence ID" value="PVY60025.1"/>
    <property type="molecule type" value="Genomic_DNA"/>
</dbReference>
<dbReference type="STRING" id="1297617.IB211_00169c"/>
<dbReference type="InterPro" id="IPR024227">
    <property type="entry name" value="DUF3795"/>
</dbReference>
<reference evidence="1 3" key="1">
    <citation type="journal article" date="2015" name="Nat. Commun.">
        <title>Production of butyrate from lysine and the Amadori product fructoselysine by a human gut commensal.</title>
        <authorList>
            <person name="Bui T.P."/>
            <person name="Ritari J."/>
            <person name="Boeren S."/>
            <person name="de Waard P."/>
            <person name="Plugge C.M."/>
            <person name="de Vos W.M."/>
        </authorList>
    </citation>
    <scope>NUCLEOTIDE SEQUENCE [LARGE SCALE GENOMIC DNA]</scope>
    <source>
        <strain evidence="1 3">AF211</strain>
    </source>
</reference>
<proteinExistence type="predicted"/>
<dbReference type="Proteomes" id="UP000064844">
    <property type="component" value="Chromosome"/>
</dbReference>
<dbReference type="Pfam" id="PF12675">
    <property type="entry name" value="DUF3795"/>
    <property type="match status" value="1"/>
</dbReference>
<sequence>MKMPEEKIDTAMFAPCGMNCMVCYRRCSHPKPCAGCLNSDMGKPGHCRKCGIKDCVGQKGLPYCFACSDFPCKFIKNLEKSYNKRYQASLIENSRFVQRHGLDMFMQTQKETYTCSKCGGIISVHDGACSECLEKAT</sequence>
<evidence type="ECO:0000313" key="4">
    <source>
        <dbReference type="Proteomes" id="UP000245778"/>
    </source>
</evidence>
<keyword evidence="3" id="KW-1185">Reference proteome</keyword>
<reference evidence="3" key="2">
    <citation type="submission" date="2015-04" db="EMBL/GenBank/DDBJ databases">
        <title>A butyrogenic pathway from the amino acid lysine in a human gut commensal.</title>
        <authorList>
            <person name="de Vos W.M."/>
            <person name="Bui N.T.P."/>
            <person name="Plugge C.M."/>
            <person name="Ritari J."/>
        </authorList>
    </citation>
    <scope>NUCLEOTIDE SEQUENCE [LARGE SCALE GENOMIC DNA]</scope>
    <source>
        <strain evidence="3">AF211</strain>
    </source>
</reference>
<dbReference type="OrthoDB" id="5419848at2"/>
<dbReference type="AlphaFoldDB" id="A0A0S2VZP0"/>
<organism evidence="1 3">
    <name type="scientific">Intestinimonas butyriciproducens</name>
    <dbReference type="NCBI Taxonomy" id="1297617"/>
    <lineage>
        <taxon>Bacteria</taxon>
        <taxon>Bacillati</taxon>
        <taxon>Bacillota</taxon>
        <taxon>Clostridia</taxon>
        <taxon>Eubacteriales</taxon>
        <taxon>Intestinimonas</taxon>
    </lineage>
</organism>
<dbReference type="GeneID" id="93227733"/>
<dbReference type="EMBL" id="CP011307">
    <property type="protein sequence ID" value="ALP92565.1"/>
    <property type="molecule type" value="Genomic_DNA"/>
</dbReference>
<evidence type="ECO:0000313" key="3">
    <source>
        <dbReference type="Proteomes" id="UP000064844"/>
    </source>
</evidence>
<gene>
    <name evidence="2" type="ORF">C7373_101541</name>
    <name evidence="1" type="ORF">IB211_00169c</name>
</gene>
<name>A0A0S2VZP0_9FIRM</name>
<dbReference type="PATRIC" id="fig|1297617.4.peg.168"/>
<reference evidence="2 4" key="3">
    <citation type="submission" date="2018-04" db="EMBL/GenBank/DDBJ databases">
        <title>Genomic Encyclopedia of Type Strains, Phase IV (KMG-IV): sequencing the most valuable type-strain genomes for metagenomic binning, comparative biology and taxonomic classification.</title>
        <authorList>
            <person name="Goeker M."/>
        </authorList>
    </citation>
    <scope>NUCLEOTIDE SEQUENCE [LARGE SCALE GENOMIC DNA]</scope>
    <source>
        <strain evidence="2 4">DSM 26588</strain>
    </source>
</reference>
<protein>
    <submittedName>
        <fullName evidence="2">Uncharacterized protein DUF3795</fullName>
    </submittedName>
</protein>